<keyword evidence="6 12" id="KW-0812">Transmembrane</keyword>
<dbReference type="InterPro" id="IPR003661">
    <property type="entry name" value="HisK_dim/P_dom"/>
</dbReference>
<dbReference type="PRINTS" id="PR00344">
    <property type="entry name" value="BCTRLSENSOR"/>
</dbReference>
<evidence type="ECO:0000313" key="16">
    <source>
        <dbReference type="Proteomes" id="UP000198506"/>
    </source>
</evidence>
<dbReference type="Gene3D" id="6.10.340.10">
    <property type="match status" value="1"/>
</dbReference>
<evidence type="ECO:0000256" key="1">
    <source>
        <dbReference type="ARBA" id="ARBA00000085"/>
    </source>
</evidence>
<dbReference type="CDD" id="cd00082">
    <property type="entry name" value="HisKA"/>
    <property type="match status" value="1"/>
</dbReference>
<keyword evidence="5" id="KW-0808">Transferase</keyword>
<evidence type="ECO:0000313" key="15">
    <source>
        <dbReference type="EMBL" id="SFS11869.1"/>
    </source>
</evidence>
<dbReference type="CDD" id="cd06225">
    <property type="entry name" value="HAMP"/>
    <property type="match status" value="1"/>
</dbReference>
<evidence type="ECO:0000256" key="6">
    <source>
        <dbReference type="ARBA" id="ARBA00022692"/>
    </source>
</evidence>
<evidence type="ECO:0000256" key="5">
    <source>
        <dbReference type="ARBA" id="ARBA00022679"/>
    </source>
</evidence>
<dbReference type="InterPro" id="IPR036890">
    <property type="entry name" value="HATPase_C_sf"/>
</dbReference>
<comment type="caution">
    <text evidence="15">The sequence shown here is derived from an EMBL/GenBank/DDBJ whole genome shotgun (WGS) entry which is preliminary data.</text>
</comment>
<accession>A0AA94HMP3</accession>
<dbReference type="PANTHER" id="PTHR45436:SF5">
    <property type="entry name" value="SENSOR HISTIDINE KINASE TRCS"/>
    <property type="match status" value="1"/>
</dbReference>
<dbReference type="InterPro" id="IPR005467">
    <property type="entry name" value="His_kinase_dom"/>
</dbReference>
<name>A0AA94HMP3_9MICO</name>
<gene>
    <name evidence="15" type="ORF">SAMN04487783_1639</name>
</gene>
<dbReference type="Proteomes" id="UP000198506">
    <property type="component" value="Unassembled WGS sequence"/>
</dbReference>
<feature type="compositionally biased region" description="Low complexity" evidence="11">
    <location>
        <begin position="512"/>
        <end position="533"/>
    </location>
</feature>
<dbReference type="SUPFAM" id="SSF47384">
    <property type="entry name" value="Homodimeric domain of signal transducing histidine kinase"/>
    <property type="match status" value="1"/>
</dbReference>
<dbReference type="InterPro" id="IPR003594">
    <property type="entry name" value="HATPase_dom"/>
</dbReference>
<dbReference type="CDD" id="cd00075">
    <property type="entry name" value="HATPase"/>
    <property type="match status" value="1"/>
</dbReference>
<evidence type="ECO:0000256" key="3">
    <source>
        <dbReference type="ARBA" id="ARBA00012438"/>
    </source>
</evidence>
<dbReference type="PROSITE" id="PS50109">
    <property type="entry name" value="HIS_KIN"/>
    <property type="match status" value="1"/>
</dbReference>
<keyword evidence="7 15" id="KW-0418">Kinase</keyword>
<comment type="subcellular location">
    <subcellularLocation>
        <location evidence="2">Cell membrane</location>
    </subcellularLocation>
</comment>
<proteinExistence type="predicted"/>
<feature type="compositionally biased region" description="Basic and acidic residues" evidence="11">
    <location>
        <begin position="534"/>
        <end position="545"/>
    </location>
</feature>
<evidence type="ECO:0000256" key="4">
    <source>
        <dbReference type="ARBA" id="ARBA00022553"/>
    </source>
</evidence>
<organism evidence="15 16">
    <name type="scientific">Agrococcus baldri</name>
    <dbReference type="NCBI Taxonomy" id="153730"/>
    <lineage>
        <taxon>Bacteria</taxon>
        <taxon>Bacillati</taxon>
        <taxon>Actinomycetota</taxon>
        <taxon>Actinomycetes</taxon>
        <taxon>Micrococcales</taxon>
        <taxon>Microbacteriaceae</taxon>
        <taxon>Agrococcus</taxon>
    </lineage>
</organism>
<feature type="domain" description="HAMP" evidence="14">
    <location>
        <begin position="210"/>
        <end position="263"/>
    </location>
</feature>
<dbReference type="GO" id="GO:0000155">
    <property type="term" value="F:phosphorelay sensor kinase activity"/>
    <property type="evidence" value="ECO:0007669"/>
    <property type="project" value="InterPro"/>
</dbReference>
<dbReference type="AlphaFoldDB" id="A0AA94HMP3"/>
<dbReference type="InterPro" id="IPR050428">
    <property type="entry name" value="TCS_sensor_his_kinase"/>
</dbReference>
<evidence type="ECO:0000259" key="13">
    <source>
        <dbReference type="PROSITE" id="PS50109"/>
    </source>
</evidence>
<feature type="transmembrane region" description="Helical" evidence="12">
    <location>
        <begin position="21"/>
        <end position="43"/>
    </location>
</feature>
<evidence type="ECO:0000256" key="12">
    <source>
        <dbReference type="SAM" id="Phobius"/>
    </source>
</evidence>
<evidence type="ECO:0000256" key="7">
    <source>
        <dbReference type="ARBA" id="ARBA00022777"/>
    </source>
</evidence>
<dbReference type="Pfam" id="PF00512">
    <property type="entry name" value="HisKA"/>
    <property type="match status" value="1"/>
</dbReference>
<reference evidence="15 16" key="1">
    <citation type="submission" date="2016-10" db="EMBL/GenBank/DDBJ databases">
        <authorList>
            <person name="Varghese N."/>
            <person name="Submissions S."/>
        </authorList>
    </citation>
    <scope>NUCLEOTIDE SEQUENCE [LARGE SCALE GENOMIC DNA]</scope>
    <source>
        <strain evidence="15 16">IAM 15147</strain>
    </source>
</reference>
<dbReference type="SUPFAM" id="SSF158472">
    <property type="entry name" value="HAMP domain-like"/>
    <property type="match status" value="1"/>
</dbReference>
<sequence>MGGMPDAVIPRLRTWTVRSRIVALLTVLTLLSVFAAGTVAYFVERSRVMEQIDINLESALESGSFTVSSATAPWASVELALAAVVQRVAPDDNTGTLGILDGRAALVPGVPADVQLEKLPGFVDRIVAETAGHVTVMGTYVSEDGRAVRYVAAPVSLGEVDESQPPQAVFVTGYAVQQELAEINEAAQVFTITALVATVATFLIALWVSGRLLRPIRRMREVAERSSAANLDERVPTGDGRDDVSQLAVTVNRMLDRLGGALDSQRELLRDVGHELKTPITIVRGHLELVDSTDPADVDETRELAIDELDRMARLVDDLRAAARLRDPGAFSIRPTDLAVLTEHIASKARAIAGADIAEEVSSPPVTAALDPDRITQAMLQLVANALRHAQGPITIGARARGRDVELFVRDRGPGVPDELKAVIFERFRRGVAEGRGDGGSGLGLSIVQLIAETHGGRAWVTDAWVKQAGEAQPSRGSEFIVSLPGAVAIEEPQGPDTGVGETGPTGAATHPPGLLAPQAAAPAGDDPAGNDPARNDEEQSWHRS</sequence>
<keyword evidence="16" id="KW-1185">Reference proteome</keyword>
<dbReference type="Pfam" id="PF00672">
    <property type="entry name" value="HAMP"/>
    <property type="match status" value="1"/>
</dbReference>
<dbReference type="InterPro" id="IPR036097">
    <property type="entry name" value="HisK_dim/P_sf"/>
</dbReference>
<comment type="catalytic activity">
    <reaction evidence="1">
        <text>ATP + protein L-histidine = ADP + protein N-phospho-L-histidine.</text>
        <dbReference type="EC" id="2.7.13.3"/>
    </reaction>
</comment>
<evidence type="ECO:0000256" key="2">
    <source>
        <dbReference type="ARBA" id="ARBA00004236"/>
    </source>
</evidence>
<keyword evidence="4" id="KW-0597">Phosphoprotein</keyword>
<evidence type="ECO:0000256" key="9">
    <source>
        <dbReference type="ARBA" id="ARBA00023012"/>
    </source>
</evidence>
<feature type="transmembrane region" description="Helical" evidence="12">
    <location>
        <begin position="189"/>
        <end position="210"/>
    </location>
</feature>
<keyword evidence="10 12" id="KW-0472">Membrane</keyword>
<evidence type="ECO:0000256" key="8">
    <source>
        <dbReference type="ARBA" id="ARBA00022989"/>
    </source>
</evidence>
<dbReference type="InterPro" id="IPR003660">
    <property type="entry name" value="HAMP_dom"/>
</dbReference>
<keyword evidence="8 12" id="KW-1133">Transmembrane helix</keyword>
<feature type="domain" description="Histidine kinase" evidence="13">
    <location>
        <begin position="271"/>
        <end position="488"/>
    </location>
</feature>
<dbReference type="PANTHER" id="PTHR45436">
    <property type="entry name" value="SENSOR HISTIDINE KINASE YKOH"/>
    <property type="match status" value="1"/>
</dbReference>
<dbReference type="SMART" id="SM00388">
    <property type="entry name" value="HisKA"/>
    <property type="match status" value="1"/>
</dbReference>
<dbReference type="Pfam" id="PF02518">
    <property type="entry name" value="HATPase_c"/>
    <property type="match status" value="1"/>
</dbReference>
<evidence type="ECO:0000256" key="10">
    <source>
        <dbReference type="ARBA" id="ARBA00023136"/>
    </source>
</evidence>
<dbReference type="SUPFAM" id="SSF55874">
    <property type="entry name" value="ATPase domain of HSP90 chaperone/DNA topoisomerase II/histidine kinase"/>
    <property type="match status" value="1"/>
</dbReference>
<dbReference type="EC" id="2.7.13.3" evidence="3"/>
<feature type="region of interest" description="Disordered" evidence="11">
    <location>
        <begin position="490"/>
        <end position="545"/>
    </location>
</feature>
<evidence type="ECO:0000259" key="14">
    <source>
        <dbReference type="PROSITE" id="PS50885"/>
    </source>
</evidence>
<dbReference type="SMART" id="SM00387">
    <property type="entry name" value="HATPase_c"/>
    <property type="match status" value="1"/>
</dbReference>
<dbReference type="InterPro" id="IPR004358">
    <property type="entry name" value="Sig_transdc_His_kin-like_C"/>
</dbReference>
<protein>
    <recommendedName>
        <fullName evidence="3">histidine kinase</fullName>
        <ecNumber evidence="3">2.7.13.3</ecNumber>
    </recommendedName>
</protein>
<dbReference type="SMART" id="SM00304">
    <property type="entry name" value="HAMP"/>
    <property type="match status" value="1"/>
</dbReference>
<keyword evidence="9" id="KW-0902">Two-component regulatory system</keyword>
<dbReference type="Gene3D" id="3.30.565.10">
    <property type="entry name" value="Histidine kinase-like ATPase, C-terminal domain"/>
    <property type="match status" value="1"/>
</dbReference>
<dbReference type="Gene3D" id="1.10.287.130">
    <property type="match status" value="1"/>
</dbReference>
<evidence type="ECO:0000256" key="11">
    <source>
        <dbReference type="SAM" id="MobiDB-lite"/>
    </source>
</evidence>
<dbReference type="PROSITE" id="PS50885">
    <property type="entry name" value="HAMP"/>
    <property type="match status" value="1"/>
</dbReference>
<dbReference type="EMBL" id="FOZN01000002">
    <property type="protein sequence ID" value="SFS11869.1"/>
    <property type="molecule type" value="Genomic_DNA"/>
</dbReference>
<dbReference type="GO" id="GO:0005886">
    <property type="term" value="C:plasma membrane"/>
    <property type="evidence" value="ECO:0007669"/>
    <property type="project" value="UniProtKB-SubCell"/>
</dbReference>